<dbReference type="PANTHER" id="PTHR15858:SF0">
    <property type="entry name" value="IMMEDIATE EARLY RESPONSE 3-INTERACTING PROTEIN 1"/>
    <property type="match status" value="1"/>
</dbReference>
<name>A0AAV4H7D6_9GAST</name>
<comment type="subcellular location">
    <subcellularLocation>
        <location evidence="1">Membrane</location>
    </subcellularLocation>
</comment>
<dbReference type="GO" id="GO:0000139">
    <property type="term" value="C:Golgi membrane"/>
    <property type="evidence" value="ECO:0007669"/>
    <property type="project" value="TreeGrafter"/>
</dbReference>
<evidence type="ECO:0000313" key="11">
    <source>
        <dbReference type="EMBL" id="GFR93838.1"/>
    </source>
</evidence>
<dbReference type="GO" id="GO:0004519">
    <property type="term" value="F:endonuclease activity"/>
    <property type="evidence" value="ECO:0007669"/>
    <property type="project" value="UniProtKB-KW"/>
</dbReference>
<dbReference type="EMBL" id="BMAT01008864">
    <property type="protein sequence ID" value="GFR93838.1"/>
    <property type="molecule type" value="Genomic_DNA"/>
</dbReference>
<keyword evidence="12" id="KW-1185">Reference proteome</keyword>
<keyword evidence="6" id="KW-1133">Transmembrane helix</keyword>
<keyword evidence="11" id="KW-0540">Nuclease</keyword>
<evidence type="ECO:0000256" key="8">
    <source>
        <dbReference type="ARBA" id="ARBA00024203"/>
    </source>
</evidence>
<organism evidence="11 12">
    <name type="scientific">Elysia marginata</name>
    <dbReference type="NCBI Taxonomy" id="1093978"/>
    <lineage>
        <taxon>Eukaryota</taxon>
        <taxon>Metazoa</taxon>
        <taxon>Spiralia</taxon>
        <taxon>Lophotrochozoa</taxon>
        <taxon>Mollusca</taxon>
        <taxon>Gastropoda</taxon>
        <taxon>Heterobranchia</taxon>
        <taxon>Euthyneura</taxon>
        <taxon>Panpulmonata</taxon>
        <taxon>Sacoglossa</taxon>
        <taxon>Placobranchoidea</taxon>
        <taxon>Plakobranchidae</taxon>
        <taxon>Elysia</taxon>
    </lineage>
</organism>
<dbReference type="AlphaFoldDB" id="A0AAV4H7D6"/>
<evidence type="ECO:0000313" key="12">
    <source>
        <dbReference type="Proteomes" id="UP000762676"/>
    </source>
</evidence>
<evidence type="ECO:0000256" key="5">
    <source>
        <dbReference type="ARBA" id="ARBA00022927"/>
    </source>
</evidence>
<protein>
    <recommendedName>
        <fullName evidence="2">Immediate early response 3-interacting protein 1</fullName>
    </recommendedName>
</protein>
<dbReference type="GO" id="GO:0005789">
    <property type="term" value="C:endoplasmic reticulum membrane"/>
    <property type="evidence" value="ECO:0007669"/>
    <property type="project" value="TreeGrafter"/>
</dbReference>
<dbReference type="InterPro" id="IPR036691">
    <property type="entry name" value="Endo/exonu/phosph_ase_sf"/>
</dbReference>
<keyword evidence="3" id="KW-0813">Transport</keyword>
<comment type="caution">
    <text evidence="11">The sequence shown here is derived from an EMBL/GenBank/DDBJ whole genome shotgun (WGS) entry which is preliminary data.</text>
</comment>
<evidence type="ECO:0000256" key="1">
    <source>
        <dbReference type="ARBA" id="ARBA00004370"/>
    </source>
</evidence>
<keyword evidence="11" id="KW-0255">Endonuclease</keyword>
<evidence type="ECO:0000256" key="3">
    <source>
        <dbReference type="ARBA" id="ARBA00022448"/>
    </source>
</evidence>
<comment type="similarity">
    <text evidence="8">Belongs to the YOS1 family.</text>
</comment>
<evidence type="ECO:0000256" key="9">
    <source>
        <dbReference type="ARBA" id="ARBA00045999"/>
    </source>
</evidence>
<dbReference type="InterPro" id="IPR013880">
    <property type="entry name" value="Yos1"/>
</dbReference>
<dbReference type="GO" id="GO:0015031">
    <property type="term" value="P:protein transport"/>
    <property type="evidence" value="ECO:0007669"/>
    <property type="project" value="UniProtKB-KW"/>
</dbReference>
<keyword evidence="11" id="KW-0378">Hydrolase</keyword>
<feature type="signal peptide" evidence="10">
    <location>
        <begin position="1"/>
        <end position="18"/>
    </location>
</feature>
<dbReference type="Pfam" id="PF08571">
    <property type="entry name" value="Yos1"/>
    <property type="match status" value="1"/>
</dbReference>
<dbReference type="SUPFAM" id="SSF56219">
    <property type="entry name" value="DNase I-like"/>
    <property type="match status" value="1"/>
</dbReference>
<gene>
    <name evidence="11" type="ORF">ElyMa_004387500</name>
</gene>
<evidence type="ECO:0000256" key="10">
    <source>
        <dbReference type="SAM" id="SignalP"/>
    </source>
</evidence>
<feature type="chain" id="PRO_5043349147" description="Immediate early response 3-interacting protein 1" evidence="10">
    <location>
        <begin position="19"/>
        <end position="429"/>
    </location>
</feature>
<sequence>MAIGLYSLIEAAILCLNAVCILHEERFLAKVGWGVDQHKGFGEEPGVKSQLLNLIRSIRTVMRKEDRELFYSQQQTHVDKYTKDVVVIVGGFNAKVAKRTNENEKRAIGNFSLGERNERKELVNFAIENELSIMNTMFQKHPRRLFTWTSPDGNTKNQIDYVLIQQRWKIAISNVGTVPSADCDSDHEMLKATFKIKLRTMKKFQMPIRYDTSNISKEYCIEVSNKFEALNATTEEMRPEELANKAKEIFTEASKHLKTKQQKKQKWLSDEALQKMQERRMAKSKGQHHEDYKKKAREVKQIIRRDKKKYIEDKCEQIENNYCKNRSRDAYNIIKSLTKTFPPKSVIIKDENGNVLTESRQILDRWKRYSENMFANTSDPKQTAVDNNESYTDTELEPLRSEVERAINSLKDGKSPGCNEITAEMLKAS</sequence>
<evidence type="ECO:0000256" key="2">
    <source>
        <dbReference type="ARBA" id="ARBA00016434"/>
    </source>
</evidence>
<evidence type="ECO:0000256" key="7">
    <source>
        <dbReference type="ARBA" id="ARBA00023136"/>
    </source>
</evidence>
<accession>A0AAV4H7D6</accession>
<keyword evidence="4" id="KW-0812">Transmembrane</keyword>
<proteinExistence type="inferred from homology"/>
<dbReference type="GO" id="GO:0030134">
    <property type="term" value="C:COPII-coated ER to Golgi transport vesicle"/>
    <property type="evidence" value="ECO:0007669"/>
    <property type="project" value="TreeGrafter"/>
</dbReference>
<comment type="function">
    <text evidence="9">Regulator of endoplasmic reticulum secretion that acts as a key determinant of brain size. Required for secretion of extracellular matrix proteins. Required for correct brain development by depositing sufficient extracellular matrix proteins for tissue integrity and the proliferation of neural progenitors. Acts as a regulator of the unfolded protein response (UPR).</text>
</comment>
<dbReference type="GO" id="GO:0006888">
    <property type="term" value="P:endoplasmic reticulum to Golgi vesicle-mediated transport"/>
    <property type="evidence" value="ECO:0007669"/>
    <property type="project" value="TreeGrafter"/>
</dbReference>
<evidence type="ECO:0000256" key="6">
    <source>
        <dbReference type="ARBA" id="ARBA00022989"/>
    </source>
</evidence>
<keyword evidence="7" id="KW-0472">Membrane</keyword>
<reference evidence="11 12" key="1">
    <citation type="journal article" date="2021" name="Elife">
        <title>Chloroplast acquisition without the gene transfer in kleptoplastic sea slugs, Plakobranchus ocellatus.</title>
        <authorList>
            <person name="Maeda T."/>
            <person name="Takahashi S."/>
            <person name="Yoshida T."/>
            <person name="Shimamura S."/>
            <person name="Takaki Y."/>
            <person name="Nagai Y."/>
            <person name="Toyoda A."/>
            <person name="Suzuki Y."/>
            <person name="Arimoto A."/>
            <person name="Ishii H."/>
            <person name="Satoh N."/>
            <person name="Nishiyama T."/>
            <person name="Hasebe M."/>
            <person name="Maruyama T."/>
            <person name="Minagawa J."/>
            <person name="Obokata J."/>
            <person name="Shigenobu S."/>
        </authorList>
    </citation>
    <scope>NUCLEOTIDE SEQUENCE [LARGE SCALE GENOMIC DNA]</scope>
</reference>
<keyword evidence="10" id="KW-0732">Signal</keyword>
<dbReference type="Gene3D" id="3.60.10.10">
    <property type="entry name" value="Endonuclease/exonuclease/phosphatase"/>
    <property type="match status" value="1"/>
</dbReference>
<evidence type="ECO:0000256" key="4">
    <source>
        <dbReference type="ARBA" id="ARBA00022692"/>
    </source>
</evidence>
<dbReference type="Proteomes" id="UP000762676">
    <property type="component" value="Unassembled WGS sequence"/>
</dbReference>
<dbReference type="PANTHER" id="PTHR15858">
    <property type="entry name" value="IMMEDIATE EARLY RESPONSE 3-INTERACTING PROTEIN 1"/>
    <property type="match status" value="1"/>
</dbReference>
<keyword evidence="5" id="KW-0653">Protein transport</keyword>